<dbReference type="AlphaFoldDB" id="A0A5C6A8U4"/>
<name>A0A5C6A8U4_9BACT</name>
<dbReference type="PANTHER" id="PTHR23150">
    <property type="entry name" value="SULFATASE MODIFYING FACTOR 1, 2"/>
    <property type="match status" value="1"/>
</dbReference>
<dbReference type="GO" id="GO:0004674">
    <property type="term" value="F:protein serine/threonine kinase activity"/>
    <property type="evidence" value="ECO:0007669"/>
    <property type="project" value="UniProtKB-EC"/>
</dbReference>
<dbReference type="GO" id="GO:0120147">
    <property type="term" value="F:formylglycine-generating oxidase activity"/>
    <property type="evidence" value="ECO:0007669"/>
    <property type="project" value="TreeGrafter"/>
</dbReference>
<evidence type="ECO:0000259" key="1">
    <source>
        <dbReference type="Pfam" id="PF03781"/>
    </source>
</evidence>
<dbReference type="Proteomes" id="UP000316213">
    <property type="component" value="Unassembled WGS sequence"/>
</dbReference>
<dbReference type="InterPro" id="IPR016187">
    <property type="entry name" value="CTDL_fold"/>
</dbReference>
<dbReference type="Pfam" id="PF03781">
    <property type="entry name" value="FGE-sulfatase"/>
    <property type="match status" value="1"/>
</dbReference>
<sequence length="378" mass="43260">MSILRRARLVLAGPLWFICLVICPVVGNSESPGVTKKTVDANTSLDDLDLLTRIRQTIVQESSNIDAESMKSYQAVIPKTGVEFEMIPIPGGTFAMGSPADEADRQDNEGPVTEVSVSPFWMGKCEVTWDEYEPFMITQRDREKHGGWKEFDPAVHDLVDGVSQPTPPYTEMSFGMGQQGYPAICMTQHAANKYCQWLSAQTGHFYRLPTEAEWEYACRAGTQTAFSFGDEPIEDYAWFYDNSDDQYQPVGQKKPNPWGLHDMHGNVLEWTADRFEENYFDLIETASEGKPVWNPWLVPDQIYPRSVRGGSWFDDPEQLRSAYRRGSEKDWKSQDPQLPRSIWYHTDAPWLGFRIVRPLEVPTVEEMNRYWNSATGKR</sequence>
<evidence type="ECO:0000313" key="2">
    <source>
        <dbReference type="EMBL" id="TWT95735.1"/>
    </source>
</evidence>
<dbReference type="SUPFAM" id="SSF56436">
    <property type="entry name" value="C-type lectin-like"/>
    <property type="match status" value="1"/>
</dbReference>
<protein>
    <submittedName>
        <fullName evidence="2">Serine/threonine-protein kinase pkn1</fullName>
        <ecNumber evidence="2">2.7.11.1</ecNumber>
    </submittedName>
</protein>
<feature type="domain" description="Sulfatase-modifying factor enzyme-like" evidence="1">
    <location>
        <begin position="85"/>
        <end position="334"/>
    </location>
</feature>
<organism evidence="2 3">
    <name type="scientific">Neorhodopirellula pilleata</name>
    <dbReference type="NCBI Taxonomy" id="2714738"/>
    <lineage>
        <taxon>Bacteria</taxon>
        <taxon>Pseudomonadati</taxon>
        <taxon>Planctomycetota</taxon>
        <taxon>Planctomycetia</taxon>
        <taxon>Pirellulales</taxon>
        <taxon>Pirellulaceae</taxon>
        <taxon>Neorhodopirellula</taxon>
    </lineage>
</organism>
<dbReference type="InterPro" id="IPR042095">
    <property type="entry name" value="SUMF_sf"/>
</dbReference>
<keyword evidence="2" id="KW-0418">Kinase</keyword>
<dbReference type="RefSeq" id="WP_146578751.1">
    <property type="nucleotide sequence ID" value="NZ_SJPM01000006.1"/>
</dbReference>
<dbReference type="EC" id="2.7.11.1" evidence="2"/>
<evidence type="ECO:0000313" key="3">
    <source>
        <dbReference type="Proteomes" id="UP000316213"/>
    </source>
</evidence>
<proteinExistence type="predicted"/>
<dbReference type="OrthoDB" id="9812426at2"/>
<dbReference type="EMBL" id="SJPM01000006">
    <property type="protein sequence ID" value="TWT95735.1"/>
    <property type="molecule type" value="Genomic_DNA"/>
</dbReference>
<keyword evidence="3" id="KW-1185">Reference proteome</keyword>
<reference evidence="2 3" key="1">
    <citation type="submission" date="2019-02" db="EMBL/GenBank/DDBJ databases">
        <title>Deep-cultivation of Planctomycetes and their phenomic and genomic characterization uncovers novel biology.</title>
        <authorList>
            <person name="Wiegand S."/>
            <person name="Jogler M."/>
            <person name="Boedeker C."/>
            <person name="Pinto D."/>
            <person name="Vollmers J."/>
            <person name="Rivas-Marin E."/>
            <person name="Kohn T."/>
            <person name="Peeters S.H."/>
            <person name="Heuer A."/>
            <person name="Rast P."/>
            <person name="Oberbeckmann S."/>
            <person name="Bunk B."/>
            <person name="Jeske O."/>
            <person name="Meyerdierks A."/>
            <person name="Storesund J.E."/>
            <person name="Kallscheuer N."/>
            <person name="Luecker S."/>
            <person name="Lage O.M."/>
            <person name="Pohl T."/>
            <person name="Merkel B.J."/>
            <person name="Hornburger P."/>
            <person name="Mueller R.-W."/>
            <person name="Bruemmer F."/>
            <person name="Labrenz M."/>
            <person name="Spormann A.M."/>
            <person name="Op Den Camp H."/>
            <person name="Overmann J."/>
            <person name="Amann R."/>
            <person name="Jetten M.S.M."/>
            <person name="Mascher T."/>
            <person name="Medema M.H."/>
            <person name="Devos D.P."/>
            <person name="Kaster A.-K."/>
            <person name="Ovreas L."/>
            <person name="Rohde M."/>
            <person name="Galperin M.Y."/>
            <person name="Jogler C."/>
        </authorList>
    </citation>
    <scope>NUCLEOTIDE SEQUENCE [LARGE SCALE GENOMIC DNA]</scope>
    <source>
        <strain evidence="2 3">Pla100</strain>
    </source>
</reference>
<dbReference type="Gene3D" id="3.90.1580.10">
    <property type="entry name" value="paralog of FGE (formylglycine-generating enzyme)"/>
    <property type="match status" value="1"/>
</dbReference>
<gene>
    <name evidence="2" type="primary">pkn1_5</name>
    <name evidence="2" type="ORF">Pla100_33770</name>
</gene>
<accession>A0A5C6A8U4</accession>
<dbReference type="PANTHER" id="PTHR23150:SF19">
    <property type="entry name" value="FORMYLGLYCINE-GENERATING ENZYME"/>
    <property type="match status" value="1"/>
</dbReference>
<comment type="caution">
    <text evidence="2">The sequence shown here is derived from an EMBL/GenBank/DDBJ whole genome shotgun (WGS) entry which is preliminary data.</text>
</comment>
<dbReference type="InterPro" id="IPR005532">
    <property type="entry name" value="SUMF_dom"/>
</dbReference>
<keyword evidence="2" id="KW-0808">Transferase</keyword>
<dbReference type="InterPro" id="IPR051043">
    <property type="entry name" value="Sulfatase_Mod_Factor_Kinase"/>
</dbReference>